<sequence length="42" mass="4815">MANSFSRGFAFWLTYEMPSVRSVRAFDALRLIELVHSIALPN</sequence>
<dbReference type="EMBL" id="AMWG01000011">
    <property type="protein sequence ID" value="ELP35499.1"/>
    <property type="molecule type" value="Genomic_DNA"/>
</dbReference>
<dbReference type="PATRIC" id="fig|993516.3.peg.683"/>
<name>L7CMK5_RHOBT</name>
<accession>L7CMK5</accession>
<evidence type="ECO:0000313" key="2">
    <source>
        <dbReference type="Proteomes" id="UP000010959"/>
    </source>
</evidence>
<proteinExistence type="predicted"/>
<reference evidence="1 2" key="1">
    <citation type="journal article" date="2013" name="Mar. Genomics">
        <title>Expression of sulfatases in Rhodopirellula baltica and the diversity of sulfatases in the genus Rhodopirellula.</title>
        <authorList>
            <person name="Wegner C.E."/>
            <person name="Richter-Heitmann T."/>
            <person name="Klindworth A."/>
            <person name="Klockow C."/>
            <person name="Richter M."/>
            <person name="Achstetter T."/>
            <person name="Glockner F.O."/>
            <person name="Harder J."/>
        </authorList>
    </citation>
    <scope>NUCLEOTIDE SEQUENCE [LARGE SCALE GENOMIC DNA]</scope>
    <source>
        <strain evidence="1 2">SWK14</strain>
    </source>
</reference>
<evidence type="ECO:0000313" key="1">
    <source>
        <dbReference type="EMBL" id="ELP35499.1"/>
    </source>
</evidence>
<organism evidence="1 2">
    <name type="scientific">Rhodopirellula baltica SWK14</name>
    <dbReference type="NCBI Taxonomy" id="993516"/>
    <lineage>
        <taxon>Bacteria</taxon>
        <taxon>Pseudomonadati</taxon>
        <taxon>Planctomycetota</taxon>
        <taxon>Planctomycetia</taxon>
        <taxon>Pirellulales</taxon>
        <taxon>Pirellulaceae</taxon>
        <taxon>Rhodopirellula</taxon>
    </lineage>
</organism>
<gene>
    <name evidence="1" type="ORF">RBSWK_00632</name>
</gene>
<dbReference type="Proteomes" id="UP000010959">
    <property type="component" value="Unassembled WGS sequence"/>
</dbReference>
<protein>
    <submittedName>
        <fullName evidence="1">Uncharacterized protein</fullName>
    </submittedName>
</protein>
<comment type="caution">
    <text evidence="1">The sequence shown here is derived from an EMBL/GenBank/DDBJ whole genome shotgun (WGS) entry which is preliminary data.</text>
</comment>
<dbReference type="AlphaFoldDB" id="L7CMK5"/>